<dbReference type="Gene3D" id="1.10.1130.10">
    <property type="entry name" value="Flavocytochrome C3, Chain A"/>
    <property type="match status" value="1"/>
</dbReference>
<dbReference type="EMBL" id="WOTW01000051">
    <property type="protein sequence ID" value="MUP39521.1"/>
    <property type="molecule type" value="Genomic_DNA"/>
</dbReference>
<gene>
    <name evidence="3" type="ORF">DWB62_016995</name>
    <name evidence="2" type="ORF">GNY23_16995</name>
</gene>
<keyword evidence="1" id="KW-0732">Signal</keyword>
<dbReference type="InterPro" id="IPR051829">
    <property type="entry name" value="Multiheme_Cytochr_ET"/>
</dbReference>
<dbReference type="PANTHER" id="PTHR35038">
    <property type="entry name" value="DISSIMILATORY SULFITE REDUCTASE SIRA"/>
    <property type="match status" value="1"/>
</dbReference>
<sequence>MKKTRLFFQFVGIGVFAISLLIAGCTKEGPMGPAGADGTNGIDGTDGNSTCLDCHSGDTKATIEAQFAMSVHSSGINAVDYAGGNASCARCHSHQGFVQYANTGTVAGTITNPTAWECTTCHGLHESFEATDYALRLKDPVHPIFDPAITMDLGGNSNLCANCHQSRRAEPIIDKPGDTYKITSTHYGPHHGAQANVVAGVGFAEIEGSVAYPAPGSATHLAQASCTGCHMAEFDNEKDQGGHTYNPSLLACNTCHGVTETDFNYGGVRSIVEGQLETLRDELVRLGVVEFAQESVYELNEETGLIELVALPGEYVPVVGTYPMVQARAFFNWAGLEEDRSLGVHNPKYVKALLQNSIEALEAEPTPGS</sequence>
<comment type="caution">
    <text evidence="2">The sequence shown here is derived from an EMBL/GenBank/DDBJ whole genome shotgun (WGS) entry which is preliminary data.</text>
</comment>
<evidence type="ECO:0000313" key="4">
    <source>
        <dbReference type="Proteomes" id="UP000285951"/>
    </source>
</evidence>
<proteinExistence type="predicted"/>
<reference evidence="2 5" key="2">
    <citation type="submission" date="2019-12" db="EMBL/GenBank/DDBJ databases">
        <title>Draft genome sequence of Labilibaculum sp. strain 44 isolated from deep waters of Black Sea.</title>
        <authorList>
            <person name="Yadav S."/>
            <person name="Villanueva L."/>
        </authorList>
    </citation>
    <scope>NUCLEOTIDE SEQUENCE [LARGE SCALE GENOMIC DNA]</scope>
    <source>
        <strain evidence="2 5">44</strain>
    </source>
</reference>
<keyword evidence="4" id="KW-1185">Reference proteome</keyword>
<dbReference type="RefSeq" id="WP_156196927.1">
    <property type="nucleotide sequence ID" value="NZ_QTZN02000051.1"/>
</dbReference>
<dbReference type="InterPro" id="IPR036280">
    <property type="entry name" value="Multihaem_cyt_sf"/>
</dbReference>
<evidence type="ECO:0000313" key="2">
    <source>
        <dbReference type="EMBL" id="MUP39521.1"/>
    </source>
</evidence>
<dbReference type="SUPFAM" id="SSF48695">
    <property type="entry name" value="Multiheme cytochromes"/>
    <property type="match status" value="1"/>
</dbReference>
<dbReference type="AlphaFoldDB" id="A0A7M4DA42"/>
<dbReference type="EMBL" id="QTZN02000051">
    <property type="protein sequence ID" value="MVB08726.1"/>
    <property type="molecule type" value="Genomic_DNA"/>
</dbReference>
<reference evidence="3 4" key="1">
    <citation type="submission" date="2019-11" db="EMBL/GenBank/DDBJ databases">
        <title>Draft genome sequence of Labilibaculum sp. strain SYP isolated from Black Sea.</title>
        <authorList>
            <person name="Yadav S."/>
            <person name="Villanueva L."/>
        </authorList>
    </citation>
    <scope>NUCLEOTIDE SEQUENCE [LARGE SCALE GENOMIC DNA]</scope>
    <source>
        <strain evidence="3 4">44</strain>
    </source>
</reference>
<dbReference type="PROSITE" id="PS51257">
    <property type="entry name" value="PROKAR_LIPOPROTEIN"/>
    <property type="match status" value="1"/>
</dbReference>
<accession>A0A7M4DA42</accession>
<dbReference type="Proteomes" id="UP000285951">
    <property type="component" value="Unassembled WGS sequence"/>
</dbReference>
<evidence type="ECO:0000313" key="3">
    <source>
        <dbReference type="EMBL" id="MVB08726.1"/>
    </source>
</evidence>
<name>A0A7M4DA42_9BACT</name>
<dbReference type="Proteomes" id="UP000462449">
    <property type="component" value="Unassembled WGS sequence"/>
</dbReference>
<evidence type="ECO:0000313" key="5">
    <source>
        <dbReference type="Proteomes" id="UP000462449"/>
    </source>
</evidence>
<organism evidence="2 5">
    <name type="scientific">Labilibaculum euxinus</name>
    <dbReference type="NCBI Taxonomy" id="2686357"/>
    <lineage>
        <taxon>Bacteria</taxon>
        <taxon>Pseudomonadati</taxon>
        <taxon>Bacteroidota</taxon>
        <taxon>Bacteroidia</taxon>
        <taxon>Marinilabiliales</taxon>
        <taxon>Marinifilaceae</taxon>
        <taxon>Labilibaculum</taxon>
    </lineage>
</organism>
<protein>
    <submittedName>
        <fullName evidence="2">Uncharacterized protein</fullName>
    </submittedName>
</protein>
<dbReference type="OrthoDB" id="9777268at2"/>
<evidence type="ECO:0000256" key="1">
    <source>
        <dbReference type="ARBA" id="ARBA00022729"/>
    </source>
</evidence>